<gene>
    <name evidence="3" type="ORF">CR513_00795</name>
</gene>
<feature type="domain" description="Retrovirus-related Pol polyprotein from transposon TNT 1-94-like beta-barrel" evidence="2">
    <location>
        <begin position="1"/>
        <end position="64"/>
    </location>
</feature>
<evidence type="ECO:0000313" key="3">
    <source>
        <dbReference type="EMBL" id="RDY14177.1"/>
    </source>
</evidence>
<accession>A0A371IGH7</accession>
<dbReference type="InterPro" id="IPR012337">
    <property type="entry name" value="RNaseH-like_sf"/>
</dbReference>
<dbReference type="InterPro" id="IPR054722">
    <property type="entry name" value="PolX-like_BBD"/>
</dbReference>
<proteinExistence type="predicted"/>
<evidence type="ECO:0000256" key="1">
    <source>
        <dbReference type="ARBA" id="ARBA00022670"/>
    </source>
</evidence>
<dbReference type="GO" id="GO:0006508">
    <property type="term" value="P:proteolysis"/>
    <property type="evidence" value="ECO:0007669"/>
    <property type="project" value="UniProtKB-KW"/>
</dbReference>
<dbReference type="SUPFAM" id="SSF53098">
    <property type="entry name" value="Ribonuclease H-like"/>
    <property type="match status" value="1"/>
</dbReference>
<dbReference type="InterPro" id="IPR036397">
    <property type="entry name" value="RNaseH_sf"/>
</dbReference>
<dbReference type="GO" id="GO:0003676">
    <property type="term" value="F:nucleic acid binding"/>
    <property type="evidence" value="ECO:0007669"/>
    <property type="project" value="InterPro"/>
</dbReference>
<dbReference type="PANTHER" id="PTHR42648:SF31">
    <property type="entry name" value="RNA-DIRECTED DNA POLYMERASE"/>
    <property type="match status" value="1"/>
</dbReference>
<dbReference type="OrthoDB" id="1380361at2759"/>
<dbReference type="EMBL" id="QJKJ01000120">
    <property type="protein sequence ID" value="RDY14177.1"/>
    <property type="molecule type" value="Genomic_DNA"/>
</dbReference>
<dbReference type="Proteomes" id="UP000257109">
    <property type="component" value="Unassembled WGS sequence"/>
</dbReference>
<keyword evidence="1" id="KW-0378">Hydrolase</keyword>
<dbReference type="AlphaFoldDB" id="A0A371IGH7"/>
<sequence>MDSGAIDHICTSMSWFENYHKIPHIPVSLFNGSVVISHLVGDVKSSYALILKSAIFLPEFDINLDPTQRKIDLVKLHNGLDYIKIFFGKSSVSKSNVVFRGCNKNSNIVMSNPVYIPNKLLRPCKDFPLIHVNKNKVCDICHLARQKLPYSVSVNRASMPFEMLHIDIWGPYSLPSIHGHKYFLTIVDDHSKST</sequence>
<evidence type="ECO:0000259" key="2">
    <source>
        <dbReference type="Pfam" id="PF22936"/>
    </source>
</evidence>
<dbReference type="GO" id="GO:0008233">
    <property type="term" value="F:peptidase activity"/>
    <property type="evidence" value="ECO:0007669"/>
    <property type="project" value="UniProtKB-KW"/>
</dbReference>
<protein>
    <recommendedName>
        <fullName evidence="2">Retrovirus-related Pol polyprotein from transposon TNT 1-94-like beta-barrel domain-containing protein</fullName>
    </recommendedName>
</protein>
<evidence type="ECO:0000313" key="4">
    <source>
        <dbReference type="Proteomes" id="UP000257109"/>
    </source>
</evidence>
<reference evidence="3" key="1">
    <citation type="submission" date="2018-05" db="EMBL/GenBank/DDBJ databases">
        <title>Draft genome of Mucuna pruriens seed.</title>
        <authorList>
            <person name="Nnadi N.E."/>
            <person name="Vos R."/>
            <person name="Hasami M.H."/>
            <person name="Devisetty U.K."/>
            <person name="Aguiy J.C."/>
        </authorList>
    </citation>
    <scope>NUCLEOTIDE SEQUENCE [LARGE SCALE GENOMIC DNA]</scope>
    <source>
        <strain evidence="3">JCA_2017</strain>
    </source>
</reference>
<dbReference type="Pfam" id="PF22936">
    <property type="entry name" value="Pol_BBD"/>
    <property type="match status" value="1"/>
</dbReference>
<comment type="caution">
    <text evidence="3">The sequence shown here is derived from an EMBL/GenBank/DDBJ whole genome shotgun (WGS) entry which is preliminary data.</text>
</comment>
<dbReference type="Gene3D" id="3.30.420.10">
    <property type="entry name" value="Ribonuclease H-like superfamily/Ribonuclease H"/>
    <property type="match status" value="1"/>
</dbReference>
<feature type="non-terminal residue" evidence="3">
    <location>
        <position position="1"/>
    </location>
</feature>
<keyword evidence="1" id="KW-0645">Protease</keyword>
<dbReference type="InterPro" id="IPR039537">
    <property type="entry name" value="Retrotran_Ty1/copia-like"/>
</dbReference>
<organism evidence="3 4">
    <name type="scientific">Mucuna pruriens</name>
    <name type="common">Velvet bean</name>
    <name type="synonym">Dolichos pruriens</name>
    <dbReference type="NCBI Taxonomy" id="157652"/>
    <lineage>
        <taxon>Eukaryota</taxon>
        <taxon>Viridiplantae</taxon>
        <taxon>Streptophyta</taxon>
        <taxon>Embryophyta</taxon>
        <taxon>Tracheophyta</taxon>
        <taxon>Spermatophyta</taxon>
        <taxon>Magnoliopsida</taxon>
        <taxon>eudicotyledons</taxon>
        <taxon>Gunneridae</taxon>
        <taxon>Pentapetalae</taxon>
        <taxon>rosids</taxon>
        <taxon>fabids</taxon>
        <taxon>Fabales</taxon>
        <taxon>Fabaceae</taxon>
        <taxon>Papilionoideae</taxon>
        <taxon>50 kb inversion clade</taxon>
        <taxon>NPAAA clade</taxon>
        <taxon>indigoferoid/millettioid clade</taxon>
        <taxon>Phaseoleae</taxon>
        <taxon>Mucuna</taxon>
    </lineage>
</organism>
<dbReference type="PANTHER" id="PTHR42648">
    <property type="entry name" value="TRANSPOSASE, PUTATIVE-RELATED"/>
    <property type="match status" value="1"/>
</dbReference>
<keyword evidence="4" id="KW-1185">Reference proteome</keyword>
<name>A0A371IGH7_MUCPR</name>